<dbReference type="InterPro" id="IPR036291">
    <property type="entry name" value="NAD(P)-bd_dom_sf"/>
</dbReference>
<dbReference type="GO" id="GO:0016491">
    <property type="term" value="F:oxidoreductase activity"/>
    <property type="evidence" value="ECO:0007669"/>
    <property type="project" value="UniProtKB-KW"/>
</dbReference>
<keyword evidence="5" id="KW-1185">Reference proteome</keyword>
<dbReference type="PROSITE" id="PS00061">
    <property type="entry name" value="ADH_SHORT"/>
    <property type="match status" value="1"/>
</dbReference>
<dbReference type="SUPFAM" id="SSF51735">
    <property type="entry name" value="NAD(P)-binding Rossmann-fold domains"/>
    <property type="match status" value="1"/>
</dbReference>
<gene>
    <name evidence="4" type="ORF">C8N29_101295</name>
</gene>
<dbReference type="AlphaFoldDB" id="A0A2T5J3Q0"/>
<comment type="caution">
    <text evidence="4">The sequence shown here is derived from an EMBL/GenBank/DDBJ whole genome shotgun (WGS) entry which is preliminary data.</text>
</comment>
<reference evidence="4 5" key="1">
    <citation type="submission" date="2018-04" db="EMBL/GenBank/DDBJ databases">
        <title>Genomic Encyclopedia of Archaeal and Bacterial Type Strains, Phase II (KMG-II): from individual species to whole genera.</title>
        <authorList>
            <person name="Goeker M."/>
        </authorList>
    </citation>
    <scope>NUCLEOTIDE SEQUENCE [LARGE SCALE GENOMIC DNA]</scope>
    <source>
        <strain evidence="4 5">DSM 5822</strain>
    </source>
</reference>
<comment type="similarity">
    <text evidence="1 3">Belongs to the short-chain dehydrogenases/reductases (SDR) family.</text>
</comment>
<dbReference type="RefSeq" id="WP_107864240.1">
    <property type="nucleotide sequence ID" value="NZ_QAON01000001.1"/>
</dbReference>
<dbReference type="PRINTS" id="PR00080">
    <property type="entry name" value="SDRFAMILY"/>
</dbReference>
<dbReference type="NCBIfam" id="NF006099">
    <property type="entry name" value="PRK08251.1"/>
    <property type="match status" value="1"/>
</dbReference>
<name>A0A2T5J3Q0_9GAMM</name>
<accession>A0A2T5J3Q0</accession>
<proteinExistence type="inferred from homology"/>
<dbReference type="PRINTS" id="PR00081">
    <property type="entry name" value="GDHRDH"/>
</dbReference>
<dbReference type="PANTHER" id="PTHR44196">
    <property type="entry name" value="DEHYDROGENASE/REDUCTASE SDR FAMILY MEMBER 7B"/>
    <property type="match status" value="1"/>
</dbReference>
<evidence type="ECO:0000256" key="3">
    <source>
        <dbReference type="RuleBase" id="RU000363"/>
    </source>
</evidence>
<evidence type="ECO:0000313" key="5">
    <source>
        <dbReference type="Proteomes" id="UP000244223"/>
    </source>
</evidence>
<protein>
    <submittedName>
        <fullName evidence="4">Short-subunit dehydrogenase</fullName>
    </submittedName>
</protein>
<dbReference type="InterPro" id="IPR002347">
    <property type="entry name" value="SDR_fam"/>
</dbReference>
<evidence type="ECO:0000313" key="4">
    <source>
        <dbReference type="EMBL" id="PTQ91222.1"/>
    </source>
</evidence>
<dbReference type="Pfam" id="PF00106">
    <property type="entry name" value="adh_short"/>
    <property type="match status" value="1"/>
</dbReference>
<dbReference type="EMBL" id="QAON01000001">
    <property type="protein sequence ID" value="PTQ91222.1"/>
    <property type="molecule type" value="Genomic_DNA"/>
</dbReference>
<dbReference type="GO" id="GO:0016020">
    <property type="term" value="C:membrane"/>
    <property type="evidence" value="ECO:0007669"/>
    <property type="project" value="TreeGrafter"/>
</dbReference>
<dbReference type="InterPro" id="IPR020904">
    <property type="entry name" value="Sc_DH/Rdtase_CS"/>
</dbReference>
<evidence type="ECO:0000256" key="2">
    <source>
        <dbReference type="ARBA" id="ARBA00023002"/>
    </source>
</evidence>
<dbReference type="Gene3D" id="3.40.50.720">
    <property type="entry name" value="NAD(P)-binding Rossmann-like Domain"/>
    <property type="match status" value="1"/>
</dbReference>
<dbReference type="Proteomes" id="UP000244223">
    <property type="component" value="Unassembled WGS sequence"/>
</dbReference>
<keyword evidence="2" id="KW-0560">Oxidoreductase</keyword>
<evidence type="ECO:0000256" key="1">
    <source>
        <dbReference type="ARBA" id="ARBA00006484"/>
    </source>
</evidence>
<sequence>MTKNVIITGASSGIGAALAQAFASKGYALGLAARRVDKLEELARQLEDTYSTRVAVTELDVQDDTQVAPAFSRLAQELGQIDIVVANAGITGVRRSGNGNLALDKAILQTNLVGAIATLDAATKIFVAQGHGHLVGISSFSAFSPIPGSAAYSASKAALTNYMNAMRMELATKKIQVTVIHPGFIKTDIAPHMEKYPFVVEADVAAQQMVRAIEQKKANVIVPAMPWKVAKGLMTIMPDPLLTLMFTKFLK</sequence>
<organism evidence="4 5">
    <name type="scientific">Agitococcus lubricus</name>
    <dbReference type="NCBI Taxonomy" id="1077255"/>
    <lineage>
        <taxon>Bacteria</taxon>
        <taxon>Pseudomonadati</taxon>
        <taxon>Pseudomonadota</taxon>
        <taxon>Gammaproteobacteria</taxon>
        <taxon>Moraxellales</taxon>
        <taxon>Moraxellaceae</taxon>
        <taxon>Agitococcus</taxon>
    </lineage>
</organism>
<dbReference type="OrthoDB" id="9775296at2"/>
<dbReference type="PANTHER" id="PTHR44196:SF1">
    <property type="entry name" value="DEHYDROGENASE_REDUCTASE SDR FAMILY MEMBER 7B"/>
    <property type="match status" value="1"/>
</dbReference>